<dbReference type="EMBL" id="LR746496">
    <property type="protein sequence ID" value="CAA7600503.1"/>
    <property type="molecule type" value="Genomic_DNA"/>
</dbReference>
<feature type="transmembrane region" description="Helical" evidence="7">
    <location>
        <begin position="20"/>
        <end position="45"/>
    </location>
</feature>
<dbReference type="Pfam" id="PF02687">
    <property type="entry name" value="FtsX"/>
    <property type="match status" value="2"/>
</dbReference>
<dbReference type="RefSeq" id="WP_240984168.1">
    <property type="nucleotide sequence ID" value="NZ_CDGJ01000032.1"/>
</dbReference>
<proteinExistence type="inferred from homology"/>
<dbReference type="KEGG" id="aacx:DEACI_1156"/>
<keyword evidence="4 7" id="KW-1133">Transmembrane helix</keyword>
<evidence type="ECO:0000256" key="7">
    <source>
        <dbReference type="SAM" id="Phobius"/>
    </source>
</evidence>
<evidence type="ECO:0000256" key="2">
    <source>
        <dbReference type="ARBA" id="ARBA00022475"/>
    </source>
</evidence>
<dbReference type="PANTHER" id="PTHR30572:SF4">
    <property type="entry name" value="ABC TRANSPORTER PERMEASE YTRF"/>
    <property type="match status" value="1"/>
</dbReference>
<evidence type="ECO:0000256" key="5">
    <source>
        <dbReference type="ARBA" id="ARBA00023136"/>
    </source>
</evidence>
<keyword evidence="3 7" id="KW-0812">Transmembrane</keyword>
<gene>
    <name evidence="10" type="ORF">DEACI_1086</name>
    <name evidence="9" type="ORF">DEACI_1156</name>
</gene>
<feature type="transmembrane region" description="Helical" evidence="7">
    <location>
        <begin position="794"/>
        <end position="818"/>
    </location>
</feature>
<evidence type="ECO:0000259" key="8">
    <source>
        <dbReference type="Pfam" id="PF02687"/>
    </source>
</evidence>
<feature type="transmembrane region" description="Helical" evidence="7">
    <location>
        <begin position="833"/>
        <end position="852"/>
    </location>
</feature>
<feature type="transmembrane region" description="Helical" evidence="7">
    <location>
        <begin position="465"/>
        <end position="486"/>
    </location>
</feature>
<feature type="transmembrane region" description="Helical" evidence="7">
    <location>
        <begin position="345"/>
        <end position="371"/>
    </location>
</feature>
<sequence length="870" mass="95236">MNVIEHFTIRSLKQNRKWTVATIIGIIISTAMVTAVATFFSSFMVMMQNTVKAQTGDWHAKLPCVSVADLKTIKNAGFVGSTMLTRDVGYAALLGSQNKARPYLFIEQFDTAAEKGFPTTLVAGRMPQNGSELAISQAVRTDAGVPVHVGEKLTLSVGERISGNKVLTQKDHFQQPMQANKQAGTPARPRETLVPRLTKTYTVVGIIKQPAFEPFRAAGYTAVSYLNDSTLKSGDKVDVSILAKNLNHSFYNKVDALAKSIGISPSSVSFNKQLLRYSGILSGANNQKMVYGFSVLLIAIIMIASISLIYNAFAISFSERTRQLGMLASIGATKRQKKKNVYFEGFLLGLVGIPLGILAGIAGIGMTISALRSLLSTFRSSTGLTLVVSPISIIVAAVIGVLTILISVWIPARRASKIMPIDAIRQANEFSLTRKAVKTSWITRVLFGFEGELALKNIKRSRKKYRATILSLIISLVLFLTVSSYAQTAWKVNEATNYGVNYDFSVTYYNTPTSVIQALNSRLAKLDSVKSATTQYLDSGKILMESTQLTQNTEHFVTPNKQGKYEMNVQLIGLDDISFEGYAKSIRVNPKDYENPKVPEAIIINYGTDSIGGVHAAGRLVTVSPGSTLQLENSSGTSESTVLKIGALTDKRPTGVLIGKFNPMKMVVSEDVFKSINAKLDNGKPAEAALFLTTDNNQRLQEQIGGIDGMSYLSPGQVAIMNYIALKEQDKGNKTFILEVFIYGFIILIGLISIANIFNTLSTNIGLRRKEFAMLRSVGMTPKSLNRMLRYESIFYGLKALLYGLPISVATALLLYYFQKGAFSFGFTLPWESYGAAIVLIFVIVHVVMFYASSKIKKENIVDTLKDETL</sequence>
<feature type="transmembrane region" description="Helical" evidence="7">
    <location>
        <begin position="290"/>
        <end position="313"/>
    </location>
</feature>
<protein>
    <submittedName>
        <fullName evidence="10">ABC transporter, permease protein</fullName>
    </submittedName>
    <submittedName>
        <fullName evidence="9">FtsX-like permease family</fullName>
    </submittedName>
</protein>
<evidence type="ECO:0000256" key="3">
    <source>
        <dbReference type="ARBA" id="ARBA00022692"/>
    </source>
</evidence>
<feature type="transmembrane region" description="Helical" evidence="7">
    <location>
        <begin position="391"/>
        <end position="410"/>
    </location>
</feature>
<evidence type="ECO:0000256" key="6">
    <source>
        <dbReference type="ARBA" id="ARBA00038076"/>
    </source>
</evidence>
<dbReference type="GO" id="GO:0005886">
    <property type="term" value="C:plasma membrane"/>
    <property type="evidence" value="ECO:0007669"/>
    <property type="project" value="UniProtKB-SubCell"/>
</dbReference>
<feature type="transmembrane region" description="Helical" evidence="7">
    <location>
        <begin position="740"/>
        <end position="761"/>
    </location>
</feature>
<evidence type="ECO:0000313" key="9">
    <source>
        <dbReference type="EMBL" id="CAA7600503.1"/>
    </source>
</evidence>
<evidence type="ECO:0000256" key="1">
    <source>
        <dbReference type="ARBA" id="ARBA00004651"/>
    </source>
</evidence>
<dbReference type="InterPro" id="IPR050250">
    <property type="entry name" value="Macrolide_Exporter_MacB"/>
</dbReference>
<keyword evidence="2" id="KW-1003">Cell membrane</keyword>
<reference evidence="10" key="1">
    <citation type="submission" date="2014-11" db="EMBL/GenBank/DDBJ databases">
        <authorList>
            <person name="Hornung B.V."/>
        </authorList>
    </citation>
    <scope>NUCLEOTIDE SEQUENCE</scope>
    <source>
        <strain evidence="10">INE</strain>
    </source>
</reference>
<dbReference type="Proteomes" id="UP000836597">
    <property type="component" value="Chromosome"/>
</dbReference>
<comment type="similarity">
    <text evidence="6">Belongs to the ABC-4 integral membrane protein family.</text>
</comment>
<keyword evidence="11" id="KW-1185">Reference proteome</keyword>
<organism evidence="9">
    <name type="scientific">Acididesulfobacillus acetoxydans</name>
    <dbReference type="NCBI Taxonomy" id="1561005"/>
    <lineage>
        <taxon>Bacteria</taxon>
        <taxon>Bacillati</taxon>
        <taxon>Bacillota</taxon>
        <taxon>Clostridia</taxon>
        <taxon>Eubacteriales</taxon>
        <taxon>Peptococcaceae</taxon>
        <taxon>Acididesulfobacillus</taxon>
    </lineage>
</organism>
<dbReference type="Proteomes" id="UP001071230">
    <property type="component" value="Unassembled WGS sequence"/>
</dbReference>
<accession>A0A8S0VW68</accession>
<dbReference type="AlphaFoldDB" id="A0A8S0VW68"/>
<keyword evidence="5 7" id="KW-0472">Membrane</keyword>
<feature type="domain" description="ABC3 transporter permease C-terminal" evidence="8">
    <location>
        <begin position="745"/>
        <end position="861"/>
    </location>
</feature>
<reference evidence="9" key="2">
    <citation type="submission" date="2020-01" db="EMBL/GenBank/DDBJ databases">
        <authorList>
            <person name="Hornung B."/>
        </authorList>
    </citation>
    <scope>NUCLEOTIDE SEQUENCE</scope>
    <source>
        <strain evidence="9">PacBioINE</strain>
    </source>
</reference>
<dbReference type="PANTHER" id="PTHR30572">
    <property type="entry name" value="MEMBRANE COMPONENT OF TRANSPORTER-RELATED"/>
    <property type="match status" value="1"/>
</dbReference>
<name>A0A8S0VW68_9FIRM</name>
<dbReference type="EMBL" id="CDGJ01000032">
    <property type="protein sequence ID" value="CEJ06637.1"/>
    <property type="molecule type" value="Genomic_DNA"/>
</dbReference>
<dbReference type="GO" id="GO:0022857">
    <property type="term" value="F:transmembrane transporter activity"/>
    <property type="evidence" value="ECO:0007669"/>
    <property type="project" value="TreeGrafter"/>
</dbReference>
<dbReference type="InterPro" id="IPR003838">
    <property type="entry name" value="ABC3_permease_C"/>
</dbReference>
<comment type="subcellular location">
    <subcellularLocation>
        <location evidence="1">Cell membrane</location>
        <topology evidence="1">Multi-pass membrane protein</topology>
    </subcellularLocation>
</comment>
<evidence type="ECO:0000256" key="4">
    <source>
        <dbReference type="ARBA" id="ARBA00022989"/>
    </source>
</evidence>
<feature type="domain" description="ABC3 transporter permease C-terminal" evidence="8">
    <location>
        <begin position="296"/>
        <end position="418"/>
    </location>
</feature>
<evidence type="ECO:0000313" key="10">
    <source>
        <dbReference type="EMBL" id="CEJ06637.1"/>
    </source>
</evidence>
<evidence type="ECO:0000313" key="11">
    <source>
        <dbReference type="Proteomes" id="UP001071230"/>
    </source>
</evidence>